<evidence type="ECO:0000313" key="9">
    <source>
        <dbReference type="EMBL" id="PFH35895.1"/>
    </source>
</evidence>
<feature type="region of interest" description="Disordered" evidence="7">
    <location>
        <begin position="961"/>
        <end position="995"/>
    </location>
</feature>
<evidence type="ECO:0000256" key="6">
    <source>
        <dbReference type="ARBA" id="ARBA00023136"/>
    </source>
</evidence>
<comment type="similarity">
    <text evidence="2">Belongs to the TMEM8 family.</text>
</comment>
<evidence type="ECO:0000256" key="8">
    <source>
        <dbReference type="SAM" id="Phobius"/>
    </source>
</evidence>
<feature type="region of interest" description="Disordered" evidence="7">
    <location>
        <begin position="129"/>
        <end position="160"/>
    </location>
</feature>
<feature type="region of interest" description="Disordered" evidence="7">
    <location>
        <begin position="710"/>
        <end position="839"/>
    </location>
</feature>
<evidence type="ECO:0000256" key="3">
    <source>
        <dbReference type="ARBA" id="ARBA00022475"/>
    </source>
</evidence>
<feature type="region of interest" description="Disordered" evidence="7">
    <location>
        <begin position="472"/>
        <end position="502"/>
    </location>
</feature>
<dbReference type="InterPro" id="IPR021910">
    <property type="entry name" value="NGX6/PGAP6/MYMK"/>
</dbReference>
<dbReference type="EMBL" id="NWUJ01000004">
    <property type="protein sequence ID" value="PFH35895.1"/>
    <property type="molecule type" value="Genomic_DNA"/>
</dbReference>
<dbReference type="AlphaFoldDB" id="A0A2A9MD25"/>
<keyword evidence="4 8" id="KW-0812">Transmembrane</keyword>
<dbReference type="VEuPathDB" id="ToxoDB:BESB_055460"/>
<dbReference type="KEGG" id="bbes:BESB_055460"/>
<keyword evidence="10" id="KW-1185">Reference proteome</keyword>
<feature type="compositionally biased region" description="Polar residues" evidence="7">
    <location>
        <begin position="622"/>
        <end position="639"/>
    </location>
</feature>
<evidence type="ECO:0000256" key="7">
    <source>
        <dbReference type="SAM" id="MobiDB-lite"/>
    </source>
</evidence>
<evidence type="ECO:0000256" key="4">
    <source>
        <dbReference type="ARBA" id="ARBA00022692"/>
    </source>
</evidence>
<feature type="transmembrane region" description="Helical" evidence="8">
    <location>
        <begin position="872"/>
        <end position="890"/>
    </location>
</feature>
<accession>A0A2A9MD25</accession>
<name>A0A2A9MD25_BESBE</name>
<dbReference type="Pfam" id="PF12036">
    <property type="entry name" value="DUF3522"/>
    <property type="match status" value="1"/>
</dbReference>
<gene>
    <name evidence="9" type="ORF">BESB_055460</name>
</gene>
<evidence type="ECO:0000256" key="1">
    <source>
        <dbReference type="ARBA" id="ARBA00004651"/>
    </source>
</evidence>
<feature type="region of interest" description="Disordered" evidence="7">
    <location>
        <begin position="621"/>
        <end position="642"/>
    </location>
</feature>
<dbReference type="Proteomes" id="UP000224006">
    <property type="component" value="Chromosome IV"/>
</dbReference>
<sequence>MFECLRGDGVVCTGRELDRCVCYSRPQPATTELLVEYVVEKVSESLESRSNTFESEALLRRGRAIQNPLSAIGSHGAETLEQHNDETRSSTHKQRDGISHDEDDTAQEGSYAGMLAFLPLRLRISSGPTRDVELDERRLSQESDDAQRDSQSEGRTGCPGPRIYPFIGLNFEANTGDTDHRLSTFQQRPFTFKRTVSGPQGKITKLPPFEIGGSQAEKLAAFIQAKGALQSQTLIPLECLSRGLWMRVAAIRVSTSVATYSPAERRGLGVNSDTLHWLVKHHVEFLHMSADPIWIDVIQSVPSRPLSHEGSEGPRGVRMRHESAVQVSVEAHSCESQPPGSFPQQSKNGHGVHIPLMKASAVDKRGLWHFPMHNVSNAESAVRAAALSPRKRAAWRRCPTKGKRASGNPRLLNLLKAGGSLDQLGQEEAQAFIEAYIEDADVSRARTSSNPVDLLNRSASCFSAPNIGSLASPFSTPVQPQRPATHEDSTRSESGTDARPDPLLGLSAASCAETIAARPASRRLCQRLTAGLPPLHARRPTQARASRELVHGSTLLTWDGRWSYGLAYLGRDDLLPAVVLRTTMLVPRATSVQKKFPRETLLVLQMILRKDALPQWIERAMSRSSDGTPTSGAAASSNRTDYRRASASIEGVSVDAEPALADSPVDGRENEQGLLVFQTPSLKTLSPGQYIVGWRLLQRASDAFHESLSTSETAHGVSKRQGLRDAVQTGAEQRGIINHVSRQQSRENQSRIHAQSSANESLSPRQGRSPFSESDDSSVQSLLEGHQPSYRNSSDDIAKENTGHGSVRRHSPMDDSQTGEPQRAGAHRVATAGAHDNPRSDIQAARGHWEFLCLCPEGFMGDRCEAKTLPDYASSLVMISNVAMVPAIAWAAQIGDIVACFVFLFTAVVSLFYHVCFSELWCILPPHSLYLFDHLGSVASFMCVAVTLMQFSICTHRMNPHRAKGRKGDNYQRSPQSREALHGREQPSECFVASR</sequence>
<organism evidence="9 10">
    <name type="scientific">Besnoitia besnoiti</name>
    <name type="common">Apicomplexan protozoan</name>
    <dbReference type="NCBI Taxonomy" id="94643"/>
    <lineage>
        <taxon>Eukaryota</taxon>
        <taxon>Sar</taxon>
        <taxon>Alveolata</taxon>
        <taxon>Apicomplexa</taxon>
        <taxon>Conoidasida</taxon>
        <taxon>Coccidia</taxon>
        <taxon>Eucoccidiorida</taxon>
        <taxon>Eimeriorina</taxon>
        <taxon>Sarcocystidae</taxon>
        <taxon>Besnoitia</taxon>
    </lineage>
</organism>
<feature type="transmembrane region" description="Helical" evidence="8">
    <location>
        <begin position="897"/>
        <end position="915"/>
    </location>
</feature>
<feature type="compositionally biased region" description="Basic and acidic residues" evidence="7">
    <location>
        <begin position="793"/>
        <end position="802"/>
    </location>
</feature>
<keyword evidence="3" id="KW-1003">Cell membrane</keyword>
<protein>
    <recommendedName>
        <fullName evidence="11">EGF-like domain-containing protein</fullName>
    </recommendedName>
</protein>
<dbReference type="GeneID" id="40310475"/>
<feature type="compositionally biased region" description="Polar residues" evidence="7">
    <location>
        <begin position="751"/>
        <end position="781"/>
    </location>
</feature>
<dbReference type="RefSeq" id="XP_029219904.1">
    <property type="nucleotide sequence ID" value="XM_029363981.1"/>
</dbReference>
<feature type="transmembrane region" description="Helical" evidence="8">
    <location>
        <begin position="935"/>
        <end position="954"/>
    </location>
</feature>
<dbReference type="GO" id="GO:0005886">
    <property type="term" value="C:plasma membrane"/>
    <property type="evidence" value="ECO:0007669"/>
    <property type="project" value="UniProtKB-SubCell"/>
</dbReference>
<comment type="subcellular location">
    <subcellularLocation>
        <location evidence="1">Cell membrane</location>
        <topology evidence="1">Multi-pass membrane protein</topology>
    </subcellularLocation>
</comment>
<feature type="region of interest" description="Disordered" evidence="7">
    <location>
        <begin position="78"/>
        <end position="105"/>
    </location>
</feature>
<comment type="caution">
    <text evidence="9">The sequence shown here is derived from an EMBL/GenBank/DDBJ whole genome shotgun (WGS) entry which is preliminary data.</text>
</comment>
<evidence type="ECO:0000313" key="10">
    <source>
        <dbReference type="Proteomes" id="UP000224006"/>
    </source>
</evidence>
<keyword evidence="6 8" id="KW-0472">Membrane</keyword>
<dbReference type="OrthoDB" id="10266706at2759"/>
<dbReference type="CDD" id="cd00054">
    <property type="entry name" value="EGF_CA"/>
    <property type="match status" value="1"/>
</dbReference>
<evidence type="ECO:0008006" key="11">
    <source>
        <dbReference type="Google" id="ProtNLM"/>
    </source>
</evidence>
<feature type="compositionally biased region" description="Basic and acidic residues" evidence="7">
    <location>
        <begin position="484"/>
        <end position="500"/>
    </location>
</feature>
<feature type="compositionally biased region" description="Basic and acidic residues" evidence="7">
    <location>
        <begin position="78"/>
        <end position="100"/>
    </location>
</feature>
<evidence type="ECO:0000256" key="5">
    <source>
        <dbReference type="ARBA" id="ARBA00022989"/>
    </source>
</evidence>
<keyword evidence="5 8" id="KW-1133">Transmembrane helix</keyword>
<feature type="compositionally biased region" description="Basic and acidic residues" evidence="7">
    <location>
        <begin position="130"/>
        <end position="152"/>
    </location>
</feature>
<proteinExistence type="inferred from homology"/>
<evidence type="ECO:0000256" key="2">
    <source>
        <dbReference type="ARBA" id="ARBA00005542"/>
    </source>
</evidence>
<reference evidence="9 10" key="1">
    <citation type="submission" date="2017-09" db="EMBL/GenBank/DDBJ databases">
        <title>Genome sequencing of Besnoitia besnoiti strain Bb-Ger1.</title>
        <authorList>
            <person name="Schares G."/>
            <person name="Venepally P."/>
            <person name="Lorenzi H.A."/>
        </authorList>
    </citation>
    <scope>NUCLEOTIDE SEQUENCE [LARGE SCALE GENOMIC DNA]</scope>
    <source>
        <strain evidence="9 10">Bb-Ger1</strain>
    </source>
</reference>